<evidence type="ECO:0000256" key="8">
    <source>
        <dbReference type="SAM" id="MobiDB-lite"/>
    </source>
</evidence>
<dbReference type="RefSeq" id="WP_215487350.1">
    <property type="nucleotide sequence ID" value="NZ_BAAAPJ010000002.1"/>
</dbReference>
<dbReference type="InterPro" id="IPR000718">
    <property type="entry name" value="Peptidase_M13"/>
</dbReference>
<dbReference type="PROSITE" id="PS51885">
    <property type="entry name" value="NEPRILYSIN"/>
    <property type="match status" value="1"/>
</dbReference>
<evidence type="ECO:0000256" key="5">
    <source>
        <dbReference type="ARBA" id="ARBA00022801"/>
    </source>
</evidence>
<dbReference type="InterPro" id="IPR008753">
    <property type="entry name" value="Peptidase_M13_N"/>
</dbReference>
<feature type="domain" description="Peptidase M13 C-terminal" evidence="9">
    <location>
        <begin position="448"/>
        <end position="670"/>
    </location>
</feature>
<dbReference type="Gene3D" id="3.40.390.10">
    <property type="entry name" value="Collagenase (Catalytic Domain)"/>
    <property type="match status" value="1"/>
</dbReference>
<evidence type="ECO:0000259" key="10">
    <source>
        <dbReference type="Pfam" id="PF05649"/>
    </source>
</evidence>
<keyword evidence="12" id="KW-1185">Reference proteome</keyword>
<comment type="cofactor">
    <cofactor evidence="1">
        <name>Zn(2+)</name>
        <dbReference type="ChEBI" id="CHEBI:29105"/>
    </cofactor>
</comment>
<sequence length="674" mass="74636">MTENTPRSGIELSELSADIRPQDDLFRHVNGAWLERTEIPEDKARWGSFHLIAEQAEKDVRAIIEESTSAEPGTETRKIGDLFTSFMDTERIESLGASPLVGQLARVDEIDSIPSLLRTVGELEREGVGGLIGVYIEPDPGNPQRYVVFFTQSGLSLPDESYYRLENFTSTRTAFREYVATMLGLAGVPDAAAQADRVLAIETEIAGHHWDNVRTRDAVATYNLMTWADVRELVGADLDPWLDAVAPGFQDGFAEINVNEPSALTGLGSLLTEDRLEDWKAWLRLHVIRASAAFLSSDFVDANFAFYGTELTGVPVNRERWKRGVSFVEAAMGEAVGKVYVERHFPPAAKEEMDELVANLIEAYRQSISALEWMTPATRERALEKLAAFTPKVGFPVKWKDYAALEVDPADLIGNVLRTNAWEHDRQLAKLGAPIDRDEWYMTPQTVNAYYNPLMNEIVFPAAILQYPFFDLERDAAANYGGIGAVIGHEIGHGFDDQGSAFDGTGALNDWWTDEDRSAFEERTKALIAQYDALVPQGLSEDHHVNGALTIGENIGDLGGLGIALKAYRLHLAADPSTSSGTGDATAPEPVEGSDGPEIDGFTGIQRLLLSWAQIWQQKGRDAETIRLLTIDPHSPNEFRCNQIVRNVDEFYRAFDVAGGDALWLDADQRVTIW</sequence>
<dbReference type="SUPFAM" id="SSF55486">
    <property type="entry name" value="Metalloproteases ('zincins'), catalytic domain"/>
    <property type="match status" value="1"/>
</dbReference>
<evidence type="ECO:0000313" key="12">
    <source>
        <dbReference type="Proteomes" id="UP000740605"/>
    </source>
</evidence>
<keyword evidence="3" id="KW-0645">Protease</keyword>
<keyword evidence="5" id="KW-0378">Hydrolase</keyword>
<dbReference type="PANTHER" id="PTHR11733">
    <property type="entry name" value="ZINC METALLOPROTEASE FAMILY M13 NEPRILYSIN-RELATED"/>
    <property type="match status" value="1"/>
</dbReference>
<reference evidence="11 12" key="1">
    <citation type="submission" date="2021-03" db="EMBL/GenBank/DDBJ databases">
        <title>Microbacterium pauli sp. nov., isolated from microfiltered milk.</title>
        <authorList>
            <person name="Bellassi P."/>
            <person name="Fontana A."/>
            <person name="Callegari M.L."/>
            <person name="Lorenzo M."/>
            <person name="Cappa F."/>
        </authorList>
    </citation>
    <scope>NUCLEOTIDE SEQUENCE [LARGE SCALE GENOMIC DNA]</scope>
    <source>
        <strain evidence="11 12">DSM 18909</strain>
    </source>
</reference>
<evidence type="ECO:0000313" key="11">
    <source>
        <dbReference type="EMBL" id="MBT8798129.1"/>
    </source>
</evidence>
<dbReference type="Pfam" id="PF01431">
    <property type="entry name" value="Peptidase_M13"/>
    <property type="match status" value="1"/>
</dbReference>
<comment type="similarity">
    <text evidence="2">Belongs to the peptidase M13 family.</text>
</comment>
<gene>
    <name evidence="11" type="ORF">J0P97_08600</name>
</gene>
<dbReference type="InterPro" id="IPR042089">
    <property type="entry name" value="Peptidase_M13_dom_2"/>
</dbReference>
<keyword evidence="4" id="KW-0479">Metal-binding</keyword>
<feature type="region of interest" description="Disordered" evidence="8">
    <location>
        <begin position="576"/>
        <end position="598"/>
    </location>
</feature>
<dbReference type="Gene3D" id="1.10.1380.10">
    <property type="entry name" value="Neutral endopeptidase , domain2"/>
    <property type="match status" value="1"/>
</dbReference>
<keyword evidence="7" id="KW-0482">Metalloprotease</keyword>
<protein>
    <submittedName>
        <fullName evidence="11">Peptidase M13</fullName>
    </submittedName>
</protein>
<keyword evidence="6" id="KW-0862">Zinc</keyword>
<dbReference type="Proteomes" id="UP000740605">
    <property type="component" value="Unassembled WGS sequence"/>
</dbReference>
<evidence type="ECO:0000259" key="9">
    <source>
        <dbReference type="Pfam" id="PF01431"/>
    </source>
</evidence>
<dbReference type="CDD" id="cd08662">
    <property type="entry name" value="M13"/>
    <property type="match status" value="1"/>
</dbReference>
<dbReference type="Pfam" id="PF05649">
    <property type="entry name" value="Peptidase_M13_N"/>
    <property type="match status" value="1"/>
</dbReference>
<evidence type="ECO:0000256" key="6">
    <source>
        <dbReference type="ARBA" id="ARBA00022833"/>
    </source>
</evidence>
<dbReference type="PRINTS" id="PR00786">
    <property type="entry name" value="NEPRILYSIN"/>
</dbReference>
<comment type="caution">
    <text evidence="11">The sequence shown here is derived from an EMBL/GenBank/DDBJ whole genome shotgun (WGS) entry which is preliminary data.</text>
</comment>
<accession>A0ABS5XVE4</accession>
<evidence type="ECO:0000256" key="4">
    <source>
        <dbReference type="ARBA" id="ARBA00022723"/>
    </source>
</evidence>
<evidence type="ECO:0000256" key="3">
    <source>
        <dbReference type="ARBA" id="ARBA00022670"/>
    </source>
</evidence>
<organism evidence="11 12">
    <name type="scientific">Microbacterium flavum</name>
    <dbReference type="NCBI Taxonomy" id="415216"/>
    <lineage>
        <taxon>Bacteria</taxon>
        <taxon>Bacillati</taxon>
        <taxon>Actinomycetota</taxon>
        <taxon>Actinomycetes</taxon>
        <taxon>Micrococcales</taxon>
        <taxon>Microbacteriaceae</taxon>
        <taxon>Microbacterium</taxon>
    </lineage>
</organism>
<dbReference type="InterPro" id="IPR018497">
    <property type="entry name" value="Peptidase_M13_C"/>
</dbReference>
<dbReference type="InterPro" id="IPR024079">
    <property type="entry name" value="MetalloPept_cat_dom_sf"/>
</dbReference>
<dbReference type="PANTHER" id="PTHR11733:SF167">
    <property type="entry name" value="FI17812P1-RELATED"/>
    <property type="match status" value="1"/>
</dbReference>
<name>A0ABS5XVE4_9MICO</name>
<evidence type="ECO:0000256" key="7">
    <source>
        <dbReference type="ARBA" id="ARBA00023049"/>
    </source>
</evidence>
<evidence type="ECO:0000256" key="2">
    <source>
        <dbReference type="ARBA" id="ARBA00007357"/>
    </source>
</evidence>
<dbReference type="EMBL" id="JAFLHG010000006">
    <property type="protein sequence ID" value="MBT8798129.1"/>
    <property type="molecule type" value="Genomic_DNA"/>
</dbReference>
<evidence type="ECO:0000256" key="1">
    <source>
        <dbReference type="ARBA" id="ARBA00001947"/>
    </source>
</evidence>
<feature type="domain" description="Peptidase M13 N-terminal" evidence="10">
    <location>
        <begin position="21"/>
        <end position="396"/>
    </location>
</feature>
<proteinExistence type="inferred from homology"/>